<evidence type="ECO:0008006" key="3">
    <source>
        <dbReference type="Google" id="ProtNLM"/>
    </source>
</evidence>
<evidence type="ECO:0000256" key="1">
    <source>
        <dbReference type="SAM" id="MobiDB-lite"/>
    </source>
</evidence>
<name>A5B4A2_VITVI</name>
<feature type="region of interest" description="Disordered" evidence="1">
    <location>
        <begin position="1"/>
        <end position="22"/>
    </location>
</feature>
<accession>A5B4A2</accession>
<proteinExistence type="predicted"/>
<dbReference type="EMBL" id="AM446111">
    <property type="protein sequence ID" value="CAN67510.1"/>
    <property type="molecule type" value="Genomic_DNA"/>
</dbReference>
<dbReference type="AlphaFoldDB" id="A5B4A2"/>
<organism evidence="2">
    <name type="scientific">Vitis vinifera</name>
    <name type="common">Grape</name>
    <dbReference type="NCBI Taxonomy" id="29760"/>
    <lineage>
        <taxon>Eukaryota</taxon>
        <taxon>Viridiplantae</taxon>
        <taxon>Streptophyta</taxon>
        <taxon>Embryophyta</taxon>
        <taxon>Tracheophyta</taxon>
        <taxon>Spermatophyta</taxon>
        <taxon>Magnoliopsida</taxon>
        <taxon>eudicotyledons</taxon>
        <taxon>Gunneridae</taxon>
        <taxon>Pentapetalae</taxon>
        <taxon>rosids</taxon>
        <taxon>Vitales</taxon>
        <taxon>Vitaceae</taxon>
        <taxon>Viteae</taxon>
        <taxon>Vitis</taxon>
    </lineage>
</organism>
<gene>
    <name evidence="2" type="ORF">VITISV_026952</name>
</gene>
<dbReference type="PANTHER" id="PTHR37610">
    <property type="entry name" value="CCHC-TYPE DOMAIN-CONTAINING PROTEIN"/>
    <property type="match status" value="1"/>
</dbReference>
<dbReference type="PANTHER" id="PTHR37610:SF40">
    <property type="entry name" value="OS01G0909600 PROTEIN"/>
    <property type="match status" value="1"/>
</dbReference>
<feature type="compositionally biased region" description="Basic and acidic residues" evidence="1">
    <location>
        <begin position="1"/>
        <end position="10"/>
    </location>
</feature>
<evidence type="ECO:0000313" key="2">
    <source>
        <dbReference type="EMBL" id="CAN67510.1"/>
    </source>
</evidence>
<protein>
    <recommendedName>
        <fullName evidence="3">Retrotransposon gag domain-containing protein</fullName>
    </recommendedName>
</protein>
<sequence length="229" mass="26578">MTRSSRRDDSTPTTSDQSHANQSFTKFLNRDNSLQITTHRLNGKFEYLTGEAKAPVATDPVYKIWFAENSIVHTWLINSMEPRISCRYLFLKTAKDVLEIQSKLKEMKQGTQSVTQYFTDLEDKWQELDLLLDKHSVCETCSVKQRQNLEKEQVYDFLVGLNRDRDEERTAMIQGHHAEENECGVITVVAIDTPRIHAGRFMENLQIGFPEDRLKAEDFKLNQTKTSKE</sequence>
<dbReference type="ExpressionAtlas" id="A5B4A2">
    <property type="expression patterns" value="baseline and differential"/>
</dbReference>
<reference evidence="2" key="1">
    <citation type="journal article" date="2007" name="PLoS ONE">
        <title>The first genome sequence of an elite grapevine cultivar (Pinot noir Vitis vinifera L.): coping with a highly heterozygous genome.</title>
        <authorList>
            <person name="Velasco R."/>
            <person name="Zharkikh A."/>
            <person name="Troggio M."/>
            <person name="Cartwright D.A."/>
            <person name="Cestaro A."/>
            <person name="Pruss D."/>
            <person name="Pindo M."/>
            <person name="FitzGerald L.M."/>
            <person name="Vezzulli S."/>
            <person name="Reid J."/>
            <person name="Malacarne G."/>
            <person name="Iliev D."/>
            <person name="Coppola G."/>
            <person name="Wardell B."/>
            <person name="Micheletti D."/>
            <person name="Macalma T."/>
            <person name="Facci M."/>
            <person name="Mitchell J.T."/>
            <person name="Perazzolli M."/>
            <person name="Eldredge G."/>
            <person name="Gatto P."/>
            <person name="Oyzerski R."/>
            <person name="Moretto M."/>
            <person name="Gutin N."/>
            <person name="Stefanini M."/>
            <person name="Chen Y."/>
            <person name="Segala C."/>
            <person name="Davenport C."/>
            <person name="Dematte L."/>
            <person name="Mraz A."/>
            <person name="Battilana J."/>
            <person name="Stormo K."/>
            <person name="Costa F."/>
            <person name="Tao Q."/>
            <person name="Si-Ammour A."/>
            <person name="Harkins T."/>
            <person name="Lackey A."/>
            <person name="Perbost C."/>
            <person name="Taillon B."/>
            <person name="Stella A."/>
            <person name="Solovyev V."/>
            <person name="Fawcett J.A."/>
            <person name="Sterck L."/>
            <person name="Vandepoele K."/>
            <person name="Grando S.M."/>
            <person name="Toppo S."/>
            <person name="Moser C."/>
            <person name="Lanchbury J."/>
            <person name="Bogden R."/>
            <person name="Skolnick M."/>
            <person name="Sgaramella V."/>
            <person name="Bhatnagar S.K."/>
            <person name="Fontana P."/>
            <person name="Gutin A."/>
            <person name="Van de Peer Y."/>
            <person name="Salamini F."/>
            <person name="Viola R."/>
        </authorList>
    </citation>
    <scope>NUCLEOTIDE SEQUENCE</scope>
</reference>